<accession>A0ABR4GMC5</accession>
<protein>
    <submittedName>
        <fullName evidence="1">Uncharacterized protein</fullName>
    </submittedName>
</protein>
<evidence type="ECO:0000313" key="2">
    <source>
        <dbReference type="Proteomes" id="UP001610563"/>
    </source>
</evidence>
<organism evidence="1 2">
    <name type="scientific">Aspergillus keveii</name>
    <dbReference type="NCBI Taxonomy" id="714993"/>
    <lineage>
        <taxon>Eukaryota</taxon>
        <taxon>Fungi</taxon>
        <taxon>Dikarya</taxon>
        <taxon>Ascomycota</taxon>
        <taxon>Pezizomycotina</taxon>
        <taxon>Eurotiomycetes</taxon>
        <taxon>Eurotiomycetidae</taxon>
        <taxon>Eurotiales</taxon>
        <taxon>Aspergillaceae</taxon>
        <taxon>Aspergillus</taxon>
        <taxon>Aspergillus subgen. Nidulantes</taxon>
    </lineage>
</organism>
<evidence type="ECO:0000313" key="1">
    <source>
        <dbReference type="EMBL" id="KAL2800072.1"/>
    </source>
</evidence>
<proteinExistence type="predicted"/>
<comment type="caution">
    <text evidence="1">The sequence shown here is derived from an EMBL/GenBank/DDBJ whole genome shotgun (WGS) entry which is preliminary data.</text>
</comment>
<keyword evidence="2" id="KW-1185">Reference proteome</keyword>
<name>A0ABR4GMC5_9EURO</name>
<dbReference type="EMBL" id="JBFTWV010000005">
    <property type="protein sequence ID" value="KAL2800072.1"/>
    <property type="molecule type" value="Genomic_DNA"/>
</dbReference>
<gene>
    <name evidence="1" type="ORF">BJX66DRAFT_213711</name>
</gene>
<sequence>MDPSSLTRDSIGRDRRELSVVGWHERQLTNGFQSAFVAPSQPALFNCLPCIPGQGGCERRASLGAI</sequence>
<reference evidence="1 2" key="1">
    <citation type="submission" date="2024-07" db="EMBL/GenBank/DDBJ databases">
        <title>Section-level genome sequencing and comparative genomics of Aspergillus sections Usti and Cavernicolus.</title>
        <authorList>
            <consortium name="Lawrence Berkeley National Laboratory"/>
            <person name="Nybo J.L."/>
            <person name="Vesth T.C."/>
            <person name="Theobald S."/>
            <person name="Frisvad J.C."/>
            <person name="Larsen T.O."/>
            <person name="Kjaerboelling I."/>
            <person name="Rothschild-Mancinelli K."/>
            <person name="Lyhne E.K."/>
            <person name="Kogle M.E."/>
            <person name="Barry K."/>
            <person name="Clum A."/>
            <person name="Na H."/>
            <person name="Ledsgaard L."/>
            <person name="Lin J."/>
            <person name="Lipzen A."/>
            <person name="Kuo A."/>
            <person name="Riley R."/>
            <person name="Mondo S."/>
            <person name="Labutti K."/>
            <person name="Haridas S."/>
            <person name="Pangalinan J."/>
            <person name="Salamov A.A."/>
            <person name="Simmons B.A."/>
            <person name="Magnuson J.K."/>
            <person name="Chen J."/>
            <person name="Drula E."/>
            <person name="Henrissat B."/>
            <person name="Wiebenga A."/>
            <person name="Lubbers R.J."/>
            <person name="Gomes A.C."/>
            <person name="Makela M.R."/>
            <person name="Stajich J."/>
            <person name="Grigoriev I.V."/>
            <person name="Mortensen U.H."/>
            <person name="De Vries R.P."/>
            <person name="Baker S.E."/>
            <person name="Andersen M.R."/>
        </authorList>
    </citation>
    <scope>NUCLEOTIDE SEQUENCE [LARGE SCALE GENOMIC DNA]</scope>
    <source>
        <strain evidence="1 2">CBS 209.92</strain>
    </source>
</reference>
<dbReference type="Proteomes" id="UP001610563">
    <property type="component" value="Unassembled WGS sequence"/>
</dbReference>